<keyword evidence="7 13" id="KW-1133">Transmembrane helix</keyword>
<keyword evidence="4 13" id="KW-0812">Transmembrane</keyword>
<evidence type="ECO:0000256" key="13">
    <source>
        <dbReference type="SAM" id="Phobius"/>
    </source>
</evidence>
<feature type="transmembrane region" description="Helical" evidence="13">
    <location>
        <begin position="183"/>
        <end position="201"/>
    </location>
</feature>
<dbReference type="EMBL" id="CAXITT010000044">
    <property type="protein sequence ID" value="CAL1529202.1"/>
    <property type="molecule type" value="Genomic_DNA"/>
</dbReference>
<feature type="transmembrane region" description="Helical" evidence="13">
    <location>
        <begin position="737"/>
        <end position="757"/>
    </location>
</feature>
<evidence type="ECO:0000256" key="1">
    <source>
        <dbReference type="ARBA" id="ARBA00004141"/>
    </source>
</evidence>
<feature type="transmembrane region" description="Helical" evidence="13">
    <location>
        <begin position="305"/>
        <end position="331"/>
    </location>
</feature>
<evidence type="ECO:0000256" key="11">
    <source>
        <dbReference type="ARBA" id="ARBA00023180"/>
    </source>
</evidence>
<evidence type="ECO:0000313" key="15">
    <source>
        <dbReference type="Proteomes" id="UP001497497"/>
    </source>
</evidence>
<comment type="subcellular location">
    <subcellularLocation>
        <location evidence="1">Membrane</location>
        <topology evidence="1">Multi-pass membrane protein</topology>
    </subcellularLocation>
</comment>
<dbReference type="GO" id="GO:0008292">
    <property type="term" value="P:acetylcholine biosynthetic process"/>
    <property type="evidence" value="ECO:0007669"/>
    <property type="project" value="TreeGrafter"/>
</dbReference>
<feature type="transmembrane region" description="Helical" evidence="13">
    <location>
        <begin position="376"/>
        <end position="396"/>
    </location>
</feature>
<keyword evidence="3" id="KW-0813">Transport</keyword>
<keyword evidence="12" id="KW-0739">Sodium transport</keyword>
<evidence type="ECO:0000256" key="5">
    <source>
        <dbReference type="ARBA" id="ARBA00022847"/>
    </source>
</evidence>
<feature type="transmembrane region" description="Helical" evidence="13">
    <location>
        <begin position="45"/>
        <end position="64"/>
    </location>
</feature>
<organism evidence="14 15">
    <name type="scientific">Lymnaea stagnalis</name>
    <name type="common">Great pond snail</name>
    <name type="synonym">Helix stagnalis</name>
    <dbReference type="NCBI Taxonomy" id="6523"/>
    <lineage>
        <taxon>Eukaryota</taxon>
        <taxon>Metazoa</taxon>
        <taxon>Spiralia</taxon>
        <taxon>Lophotrochozoa</taxon>
        <taxon>Mollusca</taxon>
        <taxon>Gastropoda</taxon>
        <taxon>Heterobranchia</taxon>
        <taxon>Euthyneura</taxon>
        <taxon>Panpulmonata</taxon>
        <taxon>Hygrophila</taxon>
        <taxon>Lymnaeoidea</taxon>
        <taxon>Lymnaeidae</taxon>
        <taxon>Lymnaea</taxon>
    </lineage>
</organism>
<name>A0AAV2H717_LYMST</name>
<evidence type="ECO:0000256" key="8">
    <source>
        <dbReference type="ARBA" id="ARBA00023053"/>
    </source>
</evidence>
<dbReference type="InterPro" id="IPR038377">
    <property type="entry name" value="Na/Glc_symporter_sf"/>
</dbReference>
<reference evidence="14 15" key="1">
    <citation type="submission" date="2024-04" db="EMBL/GenBank/DDBJ databases">
        <authorList>
            <consortium name="Genoscope - CEA"/>
            <person name="William W."/>
        </authorList>
    </citation>
    <scope>NUCLEOTIDE SEQUENCE [LARGE SCALE GENOMIC DNA]</scope>
</reference>
<evidence type="ECO:0000256" key="6">
    <source>
        <dbReference type="ARBA" id="ARBA00022979"/>
    </source>
</evidence>
<evidence type="ECO:0000256" key="12">
    <source>
        <dbReference type="ARBA" id="ARBA00023201"/>
    </source>
</evidence>
<feature type="transmembrane region" description="Helical" evidence="13">
    <location>
        <begin position="627"/>
        <end position="656"/>
    </location>
</feature>
<keyword evidence="6" id="KW-0530">Neurotransmitter biosynthesis</keyword>
<gene>
    <name evidence="14" type="ORF">GSLYS_00003357001</name>
</gene>
<feature type="transmembrane region" description="Helical" evidence="13">
    <location>
        <begin position="442"/>
        <end position="468"/>
    </location>
</feature>
<dbReference type="Pfam" id="PF00474">
    <property type="entry name" value="SSF"/>
    <property type="match status" value="2"/>
</dbReference>
<keyword evidence="5" id="KW-0769">Symport</keyword>
<protein>
    <recommendedName>
        <fullName evidence="16">High-affinity choline transporter 1</fullName>
    </recommendedName>
</protein>
<feature type="transmembrane region" description="Helical" evidence="13">
    <location>
        <begin position="597"/>
        <end position="615"/>
    </location>
</feature>
<feature type="transmembrane region" description="Helical" evidence="13">
    <location>
        <begin position="262"/>
        <end position="285"/>
    </location>
</feature>
<dbReference type="InterPro" id="IPR001734">
    <property type="entry name" value="Na/solute_symporter"/>
</dbReference>
<dbReference type="Proteomes" id="UP001497497">
    <property type="component" value="Unassembled WGS sequence"/>
</dbReference>
<comment type="caution">
    <text evidence="14">The sequence shown here is derived from an EMBL/GenBank/DDBJ whole genome shotgun (WGS) entry which is preliminary data.</text>
</comment>
<keyword evidence="15" id="KW-1185">Reference proteome</keyword>
<comment type="similarity">
    <text evidence="2">Belongs to the sodium:solute symporter (SSF) (TC 2.A.21) family.</text>
</comment>
<feature type="transmembrane region" description="Helical" evidence="13">
    <location>
        <begin position="557"/>
        <end position="577"/>
    </location>
</feature>
<sequence length="904" mass="96878">MTVNIPGLVAVVVFYLAILIIGVVAGRKTSRSTSNESVLVADRSLGLFVSVFTVTATMVGGGYINGSAEHAAYNGVVWTQAPLGYCLSLIIGAFCFVPKMRRENYITMFDPFQLKYGRRVGAVLFIPQMLGDIFWAAAVLSALGATISIILDLDPTISIIVSAAVAIIYTFFGGLYSVAYTDVIQLFFIAIGLVIACPFSLTHPSVDLSTVAGTWLGNVKLSDMGSFIDVYLLCIMGGIPWQTLFQRSLACRTVGVAKWSAFIAGFFSLLLAIPPVLMGIAGSAADWNATDYDGPIPIPSNMRSFILPLTLNFLTPLPVAIIGIGAISAAVMSSADSCILSSSSVFAKNIYADIIRPQAANLRVDKLFQLNMSVNIPGIIAVVVFYLAILITGIVVGRRTSRSKTNEAVLLADRSFGLFISIFTLTATNVGGGYLLGTAESVAWSGILQTTAPLGYSIAYFLAAAFYAPKLRRGGYITMFDPFQLKYGKKMGAILFIPQLLSDLFWSAAILASLGVTIAIVLDIDSTLSIVASAAVAVIYTVLGGLYSVAYTDVIQLIFMVIGLVVAFPFSLSHPAVNLSRVADTWLGEVPTSTIGAYIDVILLCSLGGIPWQALYQRVLACKTVRIAILATIASGIASFLMSIPPALMGIAGAAADWNATSYEGPLPFPADMKMFILPLTLSYLTPGPVAIIGIGVVAAAVMSSSDSCILSTSSVICKNIYHDILRPQATERELKWVLRLTIIVVGVMGTLIAIFSTTIYGLFILCSDLMYVVLFPQLTLVLWMPTSNSYGCICGFAASFAVRVLSGEPVLRLPPVIKFPFFDQATQTQMFPFRTFAMLLGGAAIVVVSMATNAMFGDGKLSHSYDVLKSHRRRTIERRENKNVHPKSASNDLKEILNTETNI</sequence>
<evidence type="ECO:0008006" key="16">
    <source>
        <dbReference type="Google" id="ProtNLM"/>
    </source>
</evidence>
<dbReference type="GO" id="GO:0005307">
    <property type="term" value="F:choline:sodium symporter activity"/>
    <property type="evidence" value="ECO:0007669"/>
    <property type="project" value="TreeGrafter"/>
</dbReference>
<keyword evidence="9" id="KW-0406">Ion transport</keyword>
<proteinExistence type="inferred from homology"/>
<dbReference type="Gene3D" id="1.20.1730.10">
    <property type="entry name" value="Sodium/glucose cotransporter"/>
    <property type="match status" value="2"/>
</dbReference>
<feature type="transmembrane region" description="Helical" evidence="13">
    <location>
        <begin position="791"/>
        <end position="812"/>
    </location>
</feature>
<evidence type="ECO:0000256" key="4">
    <source>
        <dbReference type="ARBA" id="ARBA00022692"/>
    </source>
</evidence>
<dbReference type="CDD" id="cd11474">
    <property type="entry name" value="SLC5sbd_CHT"/>
    <property type="match status" value="2"/>
</dbReference>
<evidence type="ECO:0000256" key="9">
    <source>
        <dbReference type="ARBA" id="ARBA00023065"/>
    </source>
</evidence>
<keyword evidence="11" id="KW-0325">Glycoprotein</keyword>
<feature type="transmembrane region" description="Helical" evidence="13">
    <location>
        <begin position="6"/>
        <end position="25"/>
    </location>
</feature>
<dbReference type="AlphaFoldDB" id="A0AAV2H717"/>
<dbReference type="PANTHER" id="PTHR45897">
    <property type="entry name" value="HIGH-AFFINITY CHOLINE TRANSPORTER 1"/>
    <property type="match status" value="1"/>
</dbReference>
<feature type="transmembrane region" description="Helical" evidence="13">
    <location>
        <begin position="832"/>
        <end position="857"/>
    </location>
</feature>
<feature type="transmembrane region" description="Helical" evidence="13">
    <location>
        <begin position="676"/>
        <end position="702"/>
    </location>
</feature>
<feature type="transmembrane region" description="Helical" evidence="13">
    <location>
        <begin position="157"/>
        <end position="176"/>
    </location>
</feature>
<accession>A0AAV2H717</accession>
<dbReference type="PROSITE" id="PS50283">
    <property type="entry name" value="NA_SOLUT_SYMP_3"/>
    <property type="match status" value="2"/>
</dbReference>
<dbReference type="InterPro" id="IPR052244">
    <property type="entry name" value="Choline_transporter"/>
</dbReference>
<evidence type="ECO:0000256" key="10">
    <source>
        <dbReference type="ARBA" id="ARBA00023136"/>
    </source>
</evidence>
<feature type="transmembrane region" description="Helical" evidence="13">
    <location>
        <begin position="493"/>
        <end position="522"/>
    </location>
</feature>
<evidence type="ECO:0000256" key="7">
    <source>
        <dbReference type="ARBA" id="ARBA00022989"/>
    </source>
</evidence>
<evidence type="ECO:0000256" key="3">
    <source>
        <dbReference type="ARBA" id="ARBA00022448"/>
    </source>
</evidence>
<feature type="transmembrane region" description="Helical" evidence="13">
    <location>
        <begin position="528"/>
        <end position="550"/>
    </location>
</feature>
<dbReference type="GO" id="GO:0005886">
    <property type="term" value="C:plasma membrane"/>
    <property type="evidence" value="ECO:0007669"/>
    <property type="project" value="TreeGrafter"/>
</dbReference>
<feature type="transmembrane region" description="Helical" evidence="13">
    <location>
        <begin position="416"/>
        <end position="436"/>
    </location>
</feature>
<evidence type="ECO:0000313" key="14">
    <source>
        <dbReference type="EMBL" id="CAL1529202.1"/>
    </source>
</evidence>
<dbReference type="PANTHER" id="PTHR45897:SF4">
    <property type="entry name" value="HIGH-AFFINITY CHOLINE TRANSPORTER 1"/>
    <property type="match status" value="1"/>
</dbReference>
<keyword evidence="10 13" id="KW-0472">Membrane</keyword>
<evidence type="ECO:0000256" key="2">
    <source>
        <dbReference type="ARBA" id="ARBA00006434"/>
    </source>
</evidence>
<feature type="transmembrane region" description="Helical" evidence="13">
    <location>
        <begin position="76"/>
        <end position="97"/>
    </location>
</feature>
<keyword evidence="8" id="KW-0915">Sodium</keyword>